<keyword evidence="1" id="KW-0175">Coiled coil</keyword>
<evidence type="ECO:0000256" key="1">
    <source>
        <dbReference type="SAM" id="Coils"/>
    </source>
</evidence>
<name>A0A2K9V6Z9_9VIRU</name>
<protein>
    <submittedName>
        <fullName evidence="3">Bro-N domain-containing protein</fullName>
    </submittedName>
</protein>
<dbReference type="EMBL" id="MG779292">
    <property type="protein sequence ID" value="AUV57992.1"/>
    <property type="molecule type" value="Genomic_DNA"/>
</dbReference>
<evidence type="ECO:0000313" key="3">
    <source>
        <dbReference type="EMBL" id="AUV57992.1"/>
    </source>
</evidence>
<organism evidence="3">
    <name type="scientific">Bandra megavirus</name>
    <dbReference type="NCBI Taxonomy" id="2071566"/>
    <lineage>
        <taxon>Viruses</taxon>
        <taxon>Varidnaviria</taxon>
        <taxon>Bamfordvirae</taxon>
        <taxon>Nucleocytoviricota</taxon>
        <taxon>Megaviricetes</taxon>
        <taxon>Imitervirales</taxon>
        <taxon>Mimiviridae</taxon>
        <taxon>Megamimivirinae</taxon>
        <taxon>Megavirus</taxon>
    </lineage>
</organism>
<dbReference type="SMART" id="SM01040">
    <property type="entry name" value="Bro-N"/>
    <property type="match status" value="1"/>
</dbReference>
<reference evidence="3" key="1">
    <citation type="submission" date="2018-01" db="EMBL/GenBank/DDBJ databases">
        <title>Draft genome sequence of Bandra megavirus.</title>
        <authorList>
            <person name="Chatterjee A."/>
            <person name="Yadav R."/>
            <person name="Kondabagil K."/>
        </authorList>
    </citation>
    <scope>NUCLEOTIDE SEQUENCE</scope>
    <source>
        <strain evidence="3">KK-1</strain>
    </source>
</reference>
<accession>A0A2K9V6Z9</accession>
<proteinExistence type="predicted"/>
<dbReference type="InterPro" id="IPR003497">
    <property type="entry name" value="BRO_N_domain"/>
</dbReference>
<evidence type="ECO:0000259" key="2">
    <source>
        <dbReference type="PROSITE" id="PS51750"/>
    </source>
</evidence>
<feature type="domain" description="Bro-N" evidence="2">
    <location>
        <begin position="25"/>
        <end position="140"/>
    </location>
</feature>
<dbReference type="Pfam" id="PF02498">
    <property type="entry name" value="Bro-N"/>
    <property type="match status" value="1"/>
</dbReference>
<sequence>MSNKIKPIIEKITNNDKKIVILNENNASEKFTYTGADITVIRDYNGNNWYYGESIASILKYKDTLKALTEYVDNEYKKYYYELEKVNKIKILGKSRIDPEIIFIDDSGLFQLVSRSKKPEAVKLWRNITKEILPELFATETYTLPSKYNIVKDNIVKNTTLPQEDEYIKTINDLEHKYELLNVKYENSLKNIEDTKKFINIMEDNIQNLKETNKYLKDKLNKK</sequence>
<feature type="coiled-coil region" evidence="1">
    <location>
        <begin position="171"/>
        <end position="219"/>
    </location>
</feature>
<dbReference type="PROSITE" id="PS51750">
    <property type="entry name" value="BRO_N"/>
    <property type="match status" value="1"/>
</dbReference>